<dbReference type="AlphaFoldDB" id="A0A2U0HX87"/>
<keyword evidence="1" id="KW-0805">Transcription regulation</keyword>
<protein>
    <recommendedName>
        <fullName evidence="4">HTH araC/xylS-type domain-containing protein</fullName>
    </recommendedName>
</protein>
<evidence type="ECO:0000256" key="1">
    <source>
        <dbReference type="ARBA" id="ARBA00023015"/>
    </source>
</evidence>
<dbReference type="InterPro" id="IPR009057">
    <property type="entry name" value="Homeodomain-like_sf"/>
</dbReference>
<name>A0A2U0HX87_9FLAO</name>
<dbReference type="GO" id="GO:0003700">
    <property type="term" value="F:DNA-binding transcription factor activity"/>
    <property type="evidence" value="ECO:0007669"/>
    <property type="project" value="InterPro"/>
</dbReference>
<keyword evidence="2" id="KW-0238">DNA-binding</keyword>
<gene>
    <name evidence="5" type="ORF">DDV96_12540</name>
</gene>
<comment type="caution">
    <text evidence="5">The sequence shown here is derived from an EMBL/GenBank/DDBJ whole genome shotgun (WGS) entry which is preliminary data.</text>
</comment>
<keyword evidence="6" id="KW-1185">Reference proteome</keyword>
<dbReference type="PANTHER" id="PTHR43280">
    <property type="entry name" value="ARAC-FAMILY TRANSCRIPTIONAL REGULATOR"/>
    <property type="match status" value="1"/>
</dbReference>
<reference evidence="5 6" key="1">
    <citation type="submission" date="2018-04" db="EMBL/GenBank/DDBJ databases">
        <title>Marixanthomonas spongiae HN-E44 sp. nov., isolated from a marine sponge.</title>
        <authorList>
            <person name="Luo L."/>
            <person name="Zhuang L."/>
        </authorList>
    </citation>
    <scope>NUCLEOTIDE SEQUENCE [LARGE SCALE GENOMIC DNA]</scope>
    <source>
        <strain evidence="5 6">HN-E44</strain>
    </source>
</reference>
<dbReference type="PANTHER" id="PTHR43280:SF28">
    <property type="entry name" value="HTH-TYPE TRANSCRIPTIONAL ACTIVATOR RHAS"/>
    <property type="match status" value="1"/>
</dbReference>
<dbReference type="InterPro" id="IPR018060">
    <property type="entry name" value="HTH_AraC"/>
</dbReference>
<dbReference type="EMBL" id="QEHR01000008">
    <property type="protein sequence ID" value="PVW13483.1"/>
    <property type="molecule type" value="Genomic_DNA"/>
</dbReference>
<keyword evidence="3" id="KW-0804">Transcription</keyword>
<accession>A0A2U0HX87</accession>
<evidence type="ECO:0000256" key="3">
    <source>
        <dbReference type="ARBA" id="ARBA00023163"/>
    </source>
</evidence>
<evidence type="ECO:0000313" key="5">
    <source>
        <dbReference type="EMBL" id="PVW13483.1"/>
    </source>
</evidence>
<evidence type="ECO:0000259" key="4">
    <source>
        <dbReference type="PROSITE" id="PS01124"/>
    </source>
</evidence>
<dbReference type="Proteomes" id="UP000245962">
    <property type="component" value="Unassembled WGS sequence"/>
</dbReference>
<dbReference type="GO" id="GO:0043565">
    <property type="term" value="F:sequence-specific DNA binding"/>
    <property type="evidence" value="ECO:0007669"/>
    <property type="project" value="InterPro"/>
</dbReference>
<proteinExistence type="predicted"/>
<dbReference type="Gene3D" id="1.10.10.60">
    <property type="entry name" value="Homeodomain-like"/>
    <property type="match status" value="1"/>
</dbReference>
<dbReference type="PROSITE" id="PS01124">
    <property type="entry name" value="HTH_ARAC_FAMILY_2"/>
    <property type="match status" value="1"/>
</dbReference>
<dbReference type="OrthoDB" id="952277at2"/>
<feature type="domain" description="HTH araC/xylS-type" evidence="4">
    <location>
        <begin position="96"/>
        <end position="177"/>
    </location>
</feature>
<organism evidence="5 6">
    <name type="scientific">Marixanthomonas spongiae</name>
    <dbReference type="NCBI Taxonomy" id="2174845"/>
    <lineage>
        <taxon>Bacteria</taxon>
        <taxon>Pseudomonadati</taxon>
        <taxon>Bacteroidota</taxon>
        <taxon>Flavobacteriia</taxon>
        <taxon>Flavobacteriales</taxon>
        <taxon>Flavobacteriaceae</taxon>
        <taxon>Marixanthomonas</taxon>
    </lineage>
</organism>
<dbReference type="Pfam" id="PF12833">
    <property type="entry name" value="HTH_18"/>
    <property type="match status" value="1"/>
</dbReference>
<evidence type="ECO:0000256" key="2">
    <source>
        <dbReference type="ARBA" id="ARBA00023125"/>
    </source>
</evidence>
<sequence length="189" mass="21980">MEKDFFIKNMVCDRCIKVVREELEASGFDVTQVELGKVILQVEKEKAINDKLNSILTKNGFSLLATTNEQVVEKVKVTILSLFKELPLQLEEKLSEYLSRKLHLEYSKISKLFSYTEKITIEKYFIKVKIEKVKELIQVGELNFTQISQLLDYSNVNHLSSQFKNETGMSLTKYKAMDQNFRNPLDQIV</sequence>
<dbReference type="RefSeq" id="WP_116695114.1">
    <property type="nucleotide sequence ID" value="NZ_QEHR01000008.1"/>
</dbReference>
<dbReference type="SUPFAM" id="SSF46689">
    <property type="entry name" value="Homeodomain-like"/>
    <property type="match status" value="1"/>
</dbReference>
<dbReference type="SMART" id="SM00342">
    <property type="entry name" value="HTH_ARAC"/>
    <property type="match status" value="1"/>
</dbReference>
<evidence type="ECO:0000313" key="6">
    <source>
        <dbReference type="Proteomes" id="UP000245962"/>
    </source>
</evidence>